<evidence type="ECO:0000313" key="7">
    <source>
        <dbReference type="RefSeq" id="XP_015265991.1"/>
    </source>
</evidence>
<organism evidence="6 7">
    <name type="scientific">Gekko japonicus</name>
    <name type="common">Schlegel's Japanese gecko</name>
    <dbReference type="NCBI Taxonomy" id="146911"/>
    <lineage>
        <taxon>Eukaryota</taxon>
        <taxon>Metazoa</taxon>
        <taxon>Chordata</taxon>
        <taxon>Craniata</taxon>
        <taxon>Vertebrata</taxon>
        <taxon>Euteleostomi</taxon>
        <taxon>Lepidosauria</taxon>
        <taxon>Squamata</taxon>
        <taxon>Bifurcata</taxon>
        <taxon>Gekkota</taxon>
        <taxon>Gekkonidae</taxon>
        <taxon>Gekkoninae</taxon>
        <taxon>Gekko</taxon>
    </lineage>
</organism>
<dbReference type="SUPFAM" id="SSF49899">
    <property type="entry name" value="Concanavalin A-like lectins/glucanases"/>
    <property type="match status" value="1"/>
</dbReference>
<dbReference type="RefSeq" id="XP_015265991.1">
    <property type="nucleotide sequence ID" value="XM_015410505.1"/>
</dbReference>
<dbReference type="InterPro" id="IPR050143">
    <property type="entry name" value="TRIM/RBCC"/>
</dbReference>
<dbReference type="PRINTS" id="PR01407">
    <property type="entry name" value="BUTYPHLNCDUF"/>
</dbReference>
<dbReference type="PROSITE" id="PS50188">
    <property type="entry name" value="B302_SPRY"/>
    <property type="match status" value="1"/>
</dbReference>
<comment type="function">
    <text evidence="3">Neurotoxin that produces dose-dependent hypolocomotion and hyperalgesia in mice. May directly act on the central nervous system, as it is 6500-fold more potent when administered intracerebroventricularly than intraperitoneal.</text>
</comment>
<name>A0ABM1JX04_GEKJA</name>
<keyword evidence="2" id="KW-0528">Neurotoxin</keyword>
<evidence type="ECO:0000259" key="5">
    <source>
        <dbReference type="PROSITE" id="PS50188"/>
    </source>
</evidence>
<sequence>MNSAQLCSCLKILKNEREKILEYKANAEAESQDLLKQTESEKAKTVAEFRKLHEFLEEREKLLVAQMEEVKEDIMRKRDEHLAILSGEISSLDSLIREMEEKHQKPAEGELLQLYSLRVLLKGLMIQCFTSVLFASPETLVFGHRLQKANVTLDPDTAHPLLILSEDCKRVRRGDKAQNLPNNPERFDKWPFVLGREGFSSSRHYWEVIVGREENWAVGVARKSLKRKGKAAVSPEGGIWAVGRWEGRYWALCTPHPPRPFLWGELQTIRVTLDFAGGRVAFFDADRASLLFFFLAASFSKETLHPFFWLNSKTHLRLSP</sequence>
<reference evidence="7" key="1">
    <citation type="submission" date="2025-08" db="UniProtKB">
        <authorList>
            <consortium name="RefSeq"/>
        </authorList>
    </citation>
    <scope>IDENTIFICATION</scope>
</reference>
<dbReference type="InterPro" id="IPR006574">
    <property type="entry name" value="PRY"/>
</dbReference>
<dbReference type="CDD" id="cd12888">
    <property type="entry name" value="SPRY_PRY_TRIM7_like"/>
    <property type="match status" value="1"/>
</dbReference>
<evidence type="ECO:0000256" key="1">
    <source>
        <dbReference type="ARBA" id="ARBA00009651"/>
    </source>
</evidence>
<dbReference type="InterPro" id="IPR003877">
    <property type="entry name" value="SPRY_dom"/>
</dbReference>
<keyword evidence="2" id="KW-0800">Toxin</keyword>
<dbReference type="GeneID" id="107109801"/>
<evidence type="ECO:0000256" key="3">
    <source>
        <dbReference type="ARBA" id="ARBA00034460"/>
    </source>
</evidence>
<keyword evidence="4" id="KW-0175">Coiled coil</keyword>
<dbReference type="SMART" id="SM00449">
    <property type="entry name" value="SPRY"/>
    <property type="match status" value="1"/>
</dbReference>
<dbReference type="Pfam" id="PF13765">
    <property type="entry name" value="PRY"/>
    <property type="match status" value="1"/>
</dbReference>
<evidence type="ECO:0000256" key="4">
    <source>
        <dbReference type="SAM" id="Coils"/>
    </source>
</evidence>
<comment type="similarity">
    <text evidence="1">Belongs to the ohanin/vespryn family.</text>
</comment>
<dbReference type="PANTHER" id="PTHR24103">
    <property type="entry name" value="E3 UBIQUITIN-PROTEIN LIGASE TRIM"/>
    <property type="match status" value="1"/>
</dbReference>
<evidence type="ECO:0000256" key="2">
    <source>
        <dbReference type="ARBA" id="ARBA00022699"/>
    </source>
</evidence>
<dbReference type="SMART" id="SM00589">
    <property type="entry name" value="PRY"/>
    <property type="match status" value="1"/>
</dbReference>
<accession>A0ABM1JX04</accession>
<dbReference type="InterPro" id="IPR001870">
    <property type="entry name" value="B30.2/SPRY"/>
</dbReference>
<dbReference type="Pfam" id="PF00622">
    <property type="entry name" value="SPRY"/>
    <property type="match status" value="1"/>
</dbReference>
<keyword evidence="6" id="KW-1185">Reference proteome</keyword>
<dbReference type="InterPro" id="IPR013320">
    <property type="entry name" value="ConA-like_dom_sf"/>
</dbReference>
<dbReference type="Proteomes" id="UP000694871">
    <property type="component" value="Unplaced"/>
</dbReference>
<evidence type="ECO:0000313" key="6">
    <source>
        <dbReference type="Proteomes" id="UP000694871"/>
    </source>
</evidence>
<feature type="coiled-coil region" evidence="4">
    <location>
        <begin position="10"/>
        <end position="102"/>
    </location>
</feature>
<feature type="domain" description="B30.2/SPRY" evidence="5">
    <location>
        <begin position="131"/>
        <end position="320"/>
    </location>
</feature>
<gene>
    <name evidence="7" type="primary">LOC107109801</name>
</gene>
<dbReference type="InterPro" id="IPR003879">
    <property type="entry name" value="Butyrophylin_SPRY"/>
</dbReference>
<dbReference type="InterPro" id="IPR043136">
    <property type="entry name" value="B30.2/SPRY_sf"/>
</dbReference>
<protein>
    <submittedName>
        <fullName evidence="7">Tripartite motif-containing protein 7-like</fullName>
    </submittedName>
</protein>
<proteinExistence type="inferred from homology"/>
<dbReference type="Gene3D" id="2.60.120.920">
    <property type="match status" value="1"/>
</dbReference>